<evidence type="ECO:0000313" key="2">
    <source>
        <dbReference type="Proteomes" id="UP001431209"/>
    </source>
</evidence>
<accession>A0AAW2ZLC3</accession>
<comment type="caution">
    <text evidence="1">The sequence shown here is derived from an EMBL/GenBank/DDBJ whole genome shotgun (WGS) entry which is preliminary data.</text>
</comment>
<dbReference type="AlphaFoldDB" id="A0AAW2ZLC3"/>
<sequence>MEGDMFDGAFDEIALTKPINTIPKYPVEQTLVVEQYNNDLNDVQLEIEHDSDKNPDGRNVNAAHISNYATNNTINIPKNRNSNYERTFFISVSGVARIAVVEEQVVQFEVVLHGREEKMDIYNGSKTLVASIVRSPSSIVHTCYKVRLPSGARVARCTKRFKPSTERKFNYRKSDTRDIFKMKGLVGSYDVIKNLKYPVASMNYFEEEGKYKLVMNVKGDEVFHIVCIAMIGVIDHMASLVK</sequence>
<protein>
    <submittedName>
        <fullName evidence="1">Uncharacterized protein</fullName>
    </submittedName>
</protein>
<reference evidence="1 2" key="1">
    <citation type="submission" date="2024-03" db="EMBL/GenBank/DDBJ databases">
        <title>The Acrasis kona genome and developmental transcriptomes reveal deep origins of eukaryotic multicellular pathways.</title>
        <authorList>
            <person name="Sheikh S."/>
            <person name="Fu C.-J."/>
            <person name="Brown M.W."/>
            <person name="Baldauf S.L."/>
        </authorList>
    </citation>
    <scope>NUCLEOTIDE SEQUENCE [LARGE SCALE GENOMIC DNA]</scope>
    <source>
        <strain evidence="1 2">ATCC MYA-3509</strain>
    </source>
</reference>
<dbReference type="Proteomes" id="UP001431209">
    <property type="component" value="Unassembled WGS sequence"/>
</dbReference>
<keyword evidence="2" id="KW-1185">Reference proteome</keyword>
<gene>
    <name evidence="1" type="ORF">AKO1_010493</name>
</gene>
<organism evidence="1 2">
    <name type="scientific">Acrasis kona</name>
    <dbReference type="NCBI Taxonomy" id="1008807"/>
    <lineage>
        <taxon>Eukaryota</taxon>
        <taxon>Discoba</taxon>
        <taxon>Heterolobosea</taxon>
        <taxon>Tetramitia</taxon>
        <taxon>Eutetramitia</taxon>
        <taxon>Acrasidae</taxon>
        <taxon>Acrasis</taxon>
    </lineage>
</organism>
<name>A0AAW2ZLC3_9EUKA</name>
<evidence type="ECO:0000313" key="1">
    <source>
        <dbReference type="EMBL" id="KAL0489494.1"/>
    </source>
</evidence>
<dbReference type="EMBL" id="JAOPGA020001561">
    <property type="protein sequence ID" value="KAL0489494.1"/>
    <property type="molecule type" value="Genomic_DNA"/>
</dbReference>
<proteinExistence type="predicted"/>